<evidence type="ECO:0000313" key="2">
    <source>
        <dbReference type="EMBL" id="EEH66022.1"/>
    </source>
</evidence>
<proteinExistence type="predicted"/>
<feature type="region of interest" description="Disordered" evidence="1">
    <location>
        <begin position="1"/>
        <end position="53"/>
    </location>
</feature>
<accession>C0W5I0</accession>
<name>C0W5I0_9ACTO</name>
<protein>
    <submittedName>
        <fullName evidence="2">Uncharacterized protein</fullName>
    </submittedName>
</protein>
<reference evidence="2 3" key="1">
    <citation type="submission" date="2009-01" db="EMBL/GenBank/DDBJ databases">
        <authorList>
            <person name="Qin X."/>
            <person name="Bachman B."/>
            <person name="Battles P."/>
            <person name="Bell A."/>
            <person name="Bess C."/>
            <person name="Bickham C."/>
            <person name="Chaboub L."/>
            <person name="Chen D."/>
            <person name="Coyle M."/>
            <person name="Deiros D.R."/>
            <person name="Dinh H."/>
            <person name="Forbes L."/>
            <person name="Fowler G."/>
            <person name="Francisco L."/>
            <person name="Fu Q."/>
            <person name="Gubbala S."/>
            <person name="Hale W."/>
            <person name="Han Y."/>
            <person name="Hemphill L."/>
            <person name="Highlander S.K."/>
            <person name="Hirani K."/>
            <person name="Hogues M."/>
            <person name="Jackson L."/>
            <person name="Jakkamsetti A."/>
            <person name="Javaid M."/>
            <person name="Jiang H."/>
            <person name="Korchina V."/>
            <person name="Kovar C."/>
            <person name="Lara F."/>
            <person name="Lee S."/>
            <person name="Mata R."/>
            <person name="Mathew T."/>
            <person name="Moen C."/>
            <person name="Morales K."/>
            <person name="Munidasa M."/>
            <person name="Nazareth L."/>
            <person name="Ngo R."/>
            <person name="Nguyen L."/>
            <person name="Okwuonu G."/>
            <person name="Ongeri F."/>
            <person name="Patil S."/>
            <person name="Petrosino J."/>
            <person name="Pham C."/>
            <person name="Pham P."/>
            <person name="Pu L.-L."/>
            <person name="Puazo M."/>
            <person name="Raj R."/>
            <person name="Reid J."/>
            <person name="Rouhana J."/>
            <person name="Saada N."/>
            <person name="Shang Y."/>
            <person name="Simmons D."/>
            <person name="Thornton R."/>
            <person name="Warren J."/>
            <person name="Weissenberger G."/>
            <person name="Zhang J."/>
            <person name="Zhang L."/>
            <person name="Zhou C."/>
            <person name="Zhu D."/>
            <person name="Muzny D."/>
            <person name="Worley K."/>
            <person name="Gibbs R."/>
        </authorList>
    </citation>
    <scope>NUCLEOTIDE SEQUENCE [LARGE SCALE GENOMIC DNA]</scope>
    <source>
        <strain evidence="2 3">DSM 15434</strain>
    </source>
</reference>
<organism evidence="2 3">
    <name type="scientific">Actinomyces urogenitalis DSM 15434</name>
    <dbReference type="NCBI Taxonomy" id="525246"/>
    <lineage>
        <taxon>Bacteria</taxon>
        <taxon>Bacillati</taxon>
        <taxon>Actinomycetota</taxon>
        <taxon>Actinomycetes</taxon>
        <taxon>Actinomycetales</taxon>
        <taxon>Actinomycetaceae</taxon>
        <taxon>Actinomyces</taxon>
    </lineage>
</organism>
<evidence type="ECO:0000256" key="1">
    <source>
        <dbReference type="SAM" id="MobiDB-lite"/>
    </source>
</evidence>
<dbReference type="AlphaFoldDB" id="C0W5I0"/>
<sequence length="53" mass="6058">MFPTAALPRKPHPLTHPSLPQHHLRYPFTPFAPPQRAPRGSDQHQEVANARTR</sequence>
<dbReference type="HOGENOM" id="CLU_3057680_0_0_11"/>
<dbReference type="Proteomes" id="UP000004778">
    <property type="component" value="Unassembled WGS sequence"/>
</dbReference>
<keyword evidence="3" id="KW-1185">Reference proteome</keyword>
<comment type="caution">
    <text evidence="2">The sequence shown here is derived from an EMBL/GenBank/DDBJ whole genome shotgun (WGS) entry which is preliminary data.</text>
</comment>
<gene>
    <name evidence="2" type="ORF">HMPREF0058_1124</name>
</gene>
<evidence type="ECO:0000313" key="3">
    <source>
        <dbReference type="Proteomes" id="UP000004778"/>
    </source>
</evidence>
<dbReference type="EMBL" id="ACFH01000082">
    <property type="protein sequence ID" value="EEH66022.1"/>
    <property type="molecule type" value="Genomic_DNA"/>
</dbReference>